<dbReference type="PANTHER" id="PTHR33064:SF37">
    <property type="entry name" value="RIBONUCLEASE H"/>
    <property type="match status" value="1"/>
</dbReference>
<dbReference type="Proteomes" id="UP000887565">
    <property type="component" value="Unplaced"/>
</dbReference>
<evidence type="ECO:0000313" key="1">
    <source>
        <dbReference type="Proteomes" id="UP000887565"/>
    </source>
</evidence>
<dbReference type="WBParaSite" id="nRc.2.0.1.t21879-RA">
    <property type="protein sequence ID" value="nRc.2.0.1.t21879-RA"/>
    <property type="gene ID" value="nRc.2.0.1.g21879"/>
</dbReference>
<dbReference type="PANTHER" id="PTHR33064">
    <property type="entry name" value="POL PROTEIN"/>
    <property type="match status" value="1"/>
</dbReference>
<dbReference type="Gene3D" id="3.30.70.270">
    <property type="match status" value="1"/>
</dbReference>
<proteinExistence type="predicted"/>
<keyword evidence="1" id="KW-1185">Reference proteome</keyword>
<sequence length="172" mass="19113">MAKHMLGHTQSSVDCQVATAATDRDLTDHEPTALDKSFPCHTDQQKLDFALNKMTEKTYVTTAQTTKALCMLGQNRDVFSLPGDKPNITSELTHPQNCCRSGEVKAIAEYKFPMTKKGMQSFLGLVQWCKQFIPKLATLSSPLYGLLPKDAQYVATEEHHAVFEGIKKAFTS</sequence>
<accession>A0A915J820</accession>
<name>A0A915J820_ROMCU</name>
<dbReference type="SUPFAM" id="SSF56672">
    <property type="entry name" value="DNA/RNA polymerases"/>
    <property type="match status" value="1"/>
</dbReference>
<dbReference type="InterPro" id="IPR043502">
    <property type="entry name" value="DNA/RNA_pol_sf"/>
</dbReference>
<dbReference type="InterPro" id="IPR043128">
    <property type="entry name" value="Rev_trsase/Diguanyl_cyclase"/>
</dbReference>
<dbReference type="InterPro" id="IPR051320">
    <property type="entry name" value="Viral_Replic_Matur_Polypro"/>
</dbReference>
<dbReference type="AlphaFoldDB" id="A0A915J820"/>
<organism evidence="1 2">
    <name type="scientific">Romanomermis culicivorax</name>
    <name type="common">Nematode worm</name>
    <dbReference type="NCBI Taxonomy" id="13658"/>
    <lineage>
        <taxon>Eukaryota</taxon>
        <taxon>Metazoa</taxon>
        <taxon>Ecdysozoa</taxon>
        <taxon>Nematoda</taxon>
        <taxon>Enoplea</taxon>
        <taxon>Dorylaimia</taxon>
        <taxon>Mermithida</taxon>
        <taxon>Mermithoidea</taxon>
        <taxon>Mermithidae</taxon>
        <taxon>Romanomermis</taxon>
    </lineage>
</organism>
<reference evidence="2" key="1">
    <citation type="submission" date="2022-11" db="UniProtKB">
        <authorList>
            <consortium name="WormBaseParasite"/>
        </authorList>
    </citation>
    <scope>IDENTIFICATION</scope>
</reference>
<evidence type="ECO:0000313" key="2">
    <source>
        <dbReference type="WBParaSite" id="nRc.2.0.1.t21879-RA"/>
    </source>
</evidence>
<protein>
    <submittedName>
        <fullName evidence="2">Uncharacterized protein</fullName>
    </submittedName>
</protein>